<dbReference type="STRING" id="360412.LARV_03945"/>
<evidence type="ECO:0000313" key="5">
    <source>
        <dbReference type="Proteomes" id="UP000055060"/>
    </source>
</evidence>
<dbReference type="InterPro" id="IPR016181">
    <property type="entry name" value="Acyl_CoA_acyltransferase"/>
</dbReference>
<dbReference type="Pfam" id="PF00583">
    <property type="entry name" value="Acetyltransf_1"/>
    <property type="match status" value="1"/>
</dbReference>
<keyword evidence="2" id="KW-0012">Acyltransferase</keyword>
<evidence type="ECO:0000313" key="4">
    <source>
        <dbReference type="EMBL" id="GAP16149.1"/>
    </source>
</evidence>
<evidence type="ECO:0000256" key="2">
    <source>
        <dbReference type="ARBA" id="ARBA00023315"/>
    </source>
</evidence>
<proteinExistence type="predicted"/>
<evidence type="ECO:0000256" key="1">
    <source>
        <dbReference type="ARBA" id="ARBA00022679"/>
    </source>
</evidence>
<dbReference type="GO" id="GO:0016747">
    <property type="term" value="F:acyltransferase activity, transferring groups other than amino-acyl groups"/>
    <property type="evidence" value="ECO:0007669"/>
    <property type="project" value="InterPro"/>
</dbReference>
<dbReference type="Proteomes" id="UP000055060">
    <property type="component" value="Unassembled WGS sequence"/>
</dbReference>
<dbReference type="EMBL" id="DF967973">
    <property type="protein sequence ID" value="GAP16149.1"/>
    <property type="molecule type" value="Genomic_DNA"/>
</dbReference>
<dbReference type="SUPFAM" id="SSF55729">
    <property type="entry name" value="Acyl-CoA N-acyltransferases (Nat)"/>
    <property type="match status" value="1"/>
</dbReference>
<dbReference type="RefSeq" id="WP_075075523.1">
    <property type="nucleotide sequence ID" value="NZ_DF967973.1"/>
</dbReference>
<feature type="domain" description="N-acetyltransferase" evidence="3">
    <location>
        <begin position="1"/>
        <end position="162"/>
    </location>
</feature>
<dbReference type="PANTHER" id="PTHR43072:SF23">
    <property type="entry name" value="UPF0039 PROTEIN C11D3.02C"/>
    <property type="match status" value="1"/>
</dbReference>
<name>A0A0K8MY19_9CHLR</name>
<dbReference type="CDD" id="cd04301">
    <property type="entry name" value="NAT_SF"/>
    <property type="match status" value="1"/>
</dbReference>
<dbReference type="PANTHER" id="PTHR43072">
    <property type="entry name" value="N-ACETYLTRANSFERASE"/>
    <property type="match status" value="1"/>
</dbReference>
<sequence length="165" mass="18789">MIRQANLNDSAAMAQIYNPFILDTCITFEVDPVDAAEMTRRMGDVAAASLPWLVVEQDGKMAGYCYAHPWMERAAYQHTVESTIYLAPEFQRRGLGRQLYRALLAELKKRPVHAVISIIALPNPASVGLHESLGFEKVAHFREVGRKFEGWIDVGYWQLMMEEWS</sequence>
<reference evidence="4" key="1">
    <citation type="submission" date="2015-07" db="EMBL/GenBank/DDBJ databases">
        <title>Draft Genome Sequences of Anaerolinea thermolimosa IMO-1, Bellilinea caldifistulae GOMI-1, Leptolinea tardivitalis YMTK-2, Levilinea saccharolytica KIBI-1,Longilinea arvoryzae KOME-1, Previously Described as Members of the Anaerolineaceae (Chloroflexi).</title>
        <authorList>
            <person name="Sekiguchi Y."/>
            <person name="Ohashi A."/>
            <person name="Matsuura N."/>
            <person name="Tourlousse M.D."/>
        </authorList>
    </citation>
    <scope>NUCLEOTIDE SEQUENCE [LARGE SCALE GENOMIC DNA]</scope>
    <source>
        <strain evidence="4">KOME-1</strain>
    </source>
</reference>
<gene>
    <name evidence="4" type="ORF">LARV_03945</name>
</gene>
<keyword evidence="1" id="KW-0808">Transferase</keyword>
<protein>
    <submittedName>
        <fullName evidence="4">Sortase</fullName>
    </submittedName>
</protein>
<keyword evidence="5" id="KW-1185">Reference proteome</keyword>
<evidence type="ECO:0000259" key="3">
    <source>
        <dbReference type="PROSITE" id="PS51186"/>
    </source>
</evidence>
<dbReference type="OrthoDB" id="9798006at2"/>
<dbReference type="NCBIfam" id="NF040504">
    <property type="entry name" value="resist_ArsN1b"/>
    <property type="match status" value="1"/>
</dbReference>
<dbReference type="Gene3D" id="3.40.630.30">
    <property type="match status" value="1"/>
</dbReference>
<organism evidence="4">
    <name type="scientific">Longilinea arvoryzae</name>
    <dbReference type="NCBI Taxonomy" id="360412"/>
    <lineage>
        <taxon>Bacteria</taxon>
        <taxon>Bacillati</taxon>
        <taxon>Chloroflexota</taxon>
        <taxon>Anaerolineae</taxon>
        <taxon>Anaerolineales</taxon>
        <taxon>Anaerolineaceae</taxon>
        <taxon>Longilinea</taxon>
    </lineage>
</organism>
<dbReference type="AlphaFoldDB" id="A0A0K8MY19"/>
<dbReference type="InterPro" id="IPR000182">
    <property type="entry name" value="GNAT_dom"/>
</dbReference>
<dbReference type="PROSITE" id="PS51186">
    <property type="entry name" value="GNAT"/>
    <property type="match status" value="1"/>
</dbReference>
<accession>A0A0K8MY19</accession>